<name>A0ABV7XH33_9GAMM</name>
<sequence length="44" mass="4959">MPGAEPTRHLHRQRDFGIGYGNSSGYGSDLHYVDGHVDPIFRFV</sequence>
<keyword evidence="2" id="KW-1185">Reference proteome</keyword>
<accession>A0ABV7XH33</accession>
<organism evidence="1 2">
    <name type="scientific">Luteimonas soli</name>
    <dbReference type="NCBI Taxonomy" id="1648966"/>
    <lineage>
        <taxon>Bacteria</taxon>
        <taxon>Pseudomonadati</taxon>
        <taxon>Pseudomonadota</taxon>
        <taxon>Gammaproteobacteria</taxon>
        <taxon>Lysobacterales</taxon>
        <taxon>Lysobacteraceae</taxon>
        <taxon>Luteimonas</taxon>
    </lineage>
</organism>
<evidence type="ECO:0000313" key="2">
    <source>
        <dbReference type="Proteomes" id="UP001595705"/>
    </source>
</evidence>
<dbReference type="Proteomes" id="UP001595705">
    <property type="component" value="Unassembled WGS sequence"/>
</dbReference>
<proteinExistence type="predicted"/>
<protein>
    <submittedName>
        <fullName evidence="1">Uncharacterized protein</fullName>
    </submittedName>
</protein>
<dbReference type="EMBL" id="JBHRYA010000001">
    <property type="protein sequence ID" value="MFC3714613.1"/>
    <property type="molecule type" value="Genomic_DNA"/>
</dbReference>
<gene>
    <name evidence="1" type="ORF">ACFONC_00380</name>
</gene>
<evidence type="ECO:0000313" key="1">
    <source>
        <dbReference type="EMBL" id="MFC3714613.1"/>
    </source>
</evidence>
<comment type="caution">
    <text evidence="1">The sequence shown here is derived from an EMBL/GenBank/DDBJ whole genome shotgun (WGS) entry which is preliminary data.</text>
</comment>
<dbReference type="RefSeq" id="WP_386741539.1">
    <property type="nucleotide sequence ID" value="NZ_JBHRYA010000001.1"/>
</dbReference>
<reference evidence="2" key="1">
    <citation type="journal article" date="2019" name="Int. J. Syst. Evol. Microbiol.">
        <title>The Global Catalogue of Microorganisms (GCM) 10K type strain sequencing project: providing services to taxonomists for standard genome sequencing and annotation.</title>
        <authorList>
            <consortium name="The Broad Institute Genomics Platform"/>
            <consortium name="The Broad Institute Genome Sequencing Center for Infectious Disease"/>
            <person name="Wu L."/>
            <person name="Ma J."/>
        </authorList>
    </citation>
    <scope>NUCLEOTIDE SEQUENCE [LARGE SCALE GENOMIC DNA]</scope>
    <source>
        <strain evidence="2">KCTC 42441</strain>
    </source>
</reference>